<name>A0A9P4GCG0_9PLEO</name>
<dbReference type="OrthoDB" id="5537330at2759"/>
<dbReference type="PANTHER" id="PTHR28180:SF5">
    <property type="entry name" value="DNA POLYMERASE ALPHA SUBUNIT B"/>
    <property type="match status" value="1"/>
</dbReference>
<dbReference type="InterPro" id="IPR052999">
    <property type="entry name" value="PTS1_Protein"/>
</dbReference>
<dbReference type="GeneID" id="63855610"/>
<evidence type="ECO:0000313" key="2">
    <source>
        <dbReference type="Proteomes" id="UP000800039"/>
    </source>
</evidence>
<dbReference type="RefSeq" id="XP_040785549.1">
    <property type="nucleotide sequence ID" value="XM_040938355.1"/>
</dbReference>
<dbReference type="AlphaFoldDB" id="A0A9P4GCG0"/>
<accession>A0A9P4GCG0</accession>
<reference evidence="1" key="1">
    <citation type="submission" date="2020-01" db="EMBL/GenBank/DDBJ databases">
        <authorList>
            <consortium name="DOE Joint Genome Institute"/>
            <person name="Haridas S."/>
            <person name="Albert R."/>
            <person name="Binder M."/>
            <person name="Bloem J."/>
            <person name="Labutti K."/>
            <person name="Salamov A."/>
            <person name="Andreopoulos B."/>
            <person name="Baker S.E."/>
            <person name="Barry K."/>
            <person name="Bills G."/>
            <person name="Bluhm B.H."/>
            <person name="Cannon C."/>
            <person name="Castanera R."/>
            <person name="Culley D.E."/>
            <person name="Daum C."/>
            <person name="Ezra D."/>
            <person name="Gonzalez J.B."/>
            <person name="Henrissat B."/>
            <person name="Kuo A."/>
            <person name="Liang C."/>
            <person name="Lipzen A."/>
            <person name="Lutzoni F."/>
            <person name="Magnuson J."/>
            <person name="Mondo S."/>
            <person name="Nolan M."/>
            <person name="Ohm R."/>
            <person name="Pangilinan J."/>
            <person name="Park H.-J."/>
            <person name="Ramirez L."/>
            <person name="Alfaro M."/>
            <person name="Sun H."/>
            <person name="Tritt A."/>
            <person name="Yoshinaga Y."/>
            <person name="Zwiers L.-H."/>
            <person name="Turgeon B.G."/>
            <person name="Goodwin S.B."/>
            <person name="Spatafora J.W."/>
            <person name="Crous P.W."/>
            <person name="Grigoriev I.V."/>
        </authorList>
    </citation>
    <scope>NUCLEOTIDE SEQUENCE</scope>
    <source>
        <strain evidence="1">CBS 394.84</strain>
    </source>
</reference>
<dbReference type="PANTHER" id="PTHR28180">
    <property type="entry name" value="CONSERVED MITOCHONDRIAL PROTEIN-RELATED"/>
    <property type="match status" value="1"/>
</dbReference>
<organism evidence="1 2">
    <name type="scientific">Cucurbitaria berberidis CBS 394.84</name>
    <dbReference type="NCBI Taxonomy" id="1168544"/>
    <lineage>
        <taxon>Eukaryota</taxon>
        <taxon>Fungi</taxon>
        <taxon>Dikarya</taxon>
        <taxon>Ascomycota</taxon>
        <taxon>Pezizomycotina</taxon>
        <taxon>Dothideomycetes</taxon>
        <taxon>Pleosporomycetidae</taxon>
        <taxon>Pleosporales</taxon>
        <taxon>Pleosporineae</taxon>
        <taxon>Cucurbitariaceae</taxon>
        <taxon>Cucurbitaria</taxon>
    </lineage>
</organism>
<comment type="caution">
    <text evidence="1">The sequence shown here is derived from an EMBL/GenBank/DDBJ whole genome shotgun (WGS) entry which is preliminary data.</text>
</comment>
<dbReference type="EMBL" id="ML976617">
    <property type="protein sequence ID" value="KAF1842986.1"/>
    <property type="molecule type" value="Genomic_DNA"/>
</dbReference>
<keyword evidence="2" id="KW-1185">Reference proteome</keyword>
<sequence length="264" mass="30394">MAAQELPIPRDPTEDEAFALFKALEEKFPSKTLGDDKWYILAYAAIVGGGQPSFAPLLYKELIKRPEYQTSEQRQGLMRRIRETLFKLIVIVGVCKPLEAIFDIDAITRPEDKDYTFSREGWQCDEANAKRGFAWQSRLYQHNQGKIDDVLASQRDFDWTSKQITYGLYLSDHSILNDVETELTVLSGIMIQNLPRETAWHLRGTRRIGVTKEDVETLQQCVSPFMRVNELCVLMLSRLSSLRPSVACGYTKCRELQTLNMRFN</sequence>
<proteinExistence type="predicted"/>
<dbReference type="InterPro" id="IPR029032">
    <property type="entry name" value="AhpD-like"/>
</dbReference>
<evidence type="ECO:0000313" key="1">
    <source>
        <dbReference type="EMBL" id="KAF1842986.1"/>
    </source>
</evidence>
<gene>
    <name evidence="1" type="ORF">K460DRAFT_432425</name>
</gene>
<dbReference type="SUPFAM" id="SSF69118">
    <property type="entry name" value="AhpD-like"/>
    <property type="match status" value="1"/>
</dbReference>
<protein>
    <submittedName>
        <fullName evidence="1">Uncharacterized protein</fullName>
    </submittedName>
</protein>
<dbReference type="Proteomes" id="UP000800039">
    <property type="component" value="Unassembled WGS sequence"/>
</dbReference>
<dbReference type="Gene3D" id="1.20.1290.10">
    <property type="entry name" value="AhpD-like"/>
    <property type="match status" value="1"/>
</dbReference>